<sequence>MDARELRFNKYGSVDCELEHPDFGWIPFTASPDDPEKHGRELYERIVAGDFGDIAPYVEPEHVPFTLNQIQELRRIAYISESDPIKNEADYDALVNGTAPDYTAWLAAVAAIKARYPLPAAPEPEVA</sequence>
<reference evidence="1 2" key="1">
    <citation type="submission" date="2017-01" db="EMBL/GenBank/DDBJ databases">
        <authorList>
            <person name="Mah S.A."/>
            <person name="Swanson W.J."/>
            <person name="Moy G.W."/>
            <person name="Vacquier V.D."/>
        </authorList>
    </citation>
    <scope>NUCLEOTIDE SEQUENCE [LARGE SCALE GENOMIC DNA]</scope>
    <source>
        <strain evidence="1 2">ATCC 29606</strain>
    </source>
</reference>
<protein>
    <submittedName>
        <fullName evidence="1">Uncharacterized protein</fullName>
    </submittedName>
</protein>
<organism evidence="1 2">
    <name type="scientific">Pseudomonas flexibilis</name>
    <dbReference type="NCBI Taxonomy" id="706570"/>
    <lineage>
        <taxon>Bacteria</taxon>
        <taxon>Pseudomonadati</taxon>
        <taxon>Pseudomonadota</taxon>
        <taxon>Gammaproteobacteria</taxon>
        <taxon>Pseudomonadales</taxon>
        <taxon>Pseudomonadaceae</taxon>
        <taxon>Pseudomonas</taxon>
    </lineage>
</organism>
<accession>A0A1N6W0L0</accession>
<gene>
    <name evidence="1" type="ORF">SAMN05421672_110169</name>
</gene>
<dbReference type="RefSeq" id="WP_139326727.1">
    <property type="nucleotide sequence ID" value="NZ_FTMC01000010.1"/>
</dbReference>
<dbReference type="EMBL" id="FTMC01000010">
    <property type="protein sequence ID" value="SIQ83667.1"/>
    <property type="molecule type" value="Genomic_DNA"/>
</dbReference>
<evidence type="ECO:0000313" key="1">
    <source>
        <dbReference type="EMBL" id="SIQ83667.1"/>
    </source>
</evidence>
<proteinExistence type="predicted"/>
<name>A0A1N6W0L0_9PSED</name>
<evidence type="ECO:0000313" key="2">
    <source>
        <dbReference type="Proteomes" id="UP000186079"/>
    </source>
</evidence>
<dbReference type="Proteomes" id="UP000186079">
    <property type="component" value="Unassembled WGS sequence"/>
</dbReference>
<dbReference type="AlphaFoldDB" id="A0A1N6W0L0"/>